<dbReference type="Pfam" id="PF04157">
    <property type="entry name" value="EAP30"/>
    <property type="match status" value="1"/>
</dbReference>
<keyword evidence="3 6" id="KW-0813">Transport</keyword>
<dbReference type="InterPro" id="IPR036388">
    <property type="entry name" value="WH-like_DNA-bd_sf"/>
</dbReference>
<dbReference type="SUPFAM" id="SSF50729">
    <property type="entry name" value="PH domain-like"/>
    <property type="match status" value="1"/>
</dbReference>
<reference evidence="9 10" key="1">
    <citation type="journal article" date="2010" name="Nature">
        <title>The Ectocarpus genome and the independent evolution of multicellularity in brown algae.</title>
        <authorList>
            <person name="Cock J.M."/>
            <person name="Sterck L."/>
            <person name="Rouze P."/>
            <person name="Scornet D."/>
            <person name="Allen A.E."/>
            <person name="Amoutzias G."/>
            <person name="Anthouard V."/>
            <person name="Artiguenave F."/>
            <person name="Aury J.M."/>
            <person name="Badger J.H."/>
            <person name="Beszteri B."/>
            <person name="Billiau K."/>
            <person name="Bonnet E."/>
            <person name="Bothwell J.H."/>
            <person name="Bowler C."/>
            <person name="Boyen C."/>
            <person name="Brownlee C."/>
            <person name="Carrano C.J."/>
            <person name="Charrier B."/>
            <person name="Cho G.Y."/>
            <person name="Coelho S.M."/>
            <person name="Collen J."/>
            <person name="Corre E."/>
            <person name="Da Silva C."/>
            <person name="Delage L."/>
            <person name="Delaroque N."/>
            <person name="Dittami S.M."/>
            <person name="Doulbeau S."/>
            <person name="Elias M."/>
            <person name="Farnham G."/>
            <person name="Gachon C.M."/>
            <person name="Gschloessl B."/>
            <person name="Heesch S."/>
            <person name="Jabbari K."/>
            <person name="Jubin C."/>
            <person name="Kawai H."/>
            <person name="Kimura K."/>
            <person name="Kloareg B."/>
            <person name="Kupper F.C."/>
            <person name="Lang D."/>
            <person name="Le Bail A."/>
            <person name="Leblanc C."/>
            <person name="Lerouge P."/>
            <person name="Lohr M."/>
            <person name="Lopez P.J."/>
            <person name="Martens C."/>
            <person name="Maumus F."/>
            <person name="Michel G."/>
            <person name="Miranda-Saavedra D."/>
            <person name="Morales J."/>
            <person name="Moreau H."/>
            <person name="Motomura T."/>
            <person name="Nagasato C."/>
            <person name="Napoli C.A."/>
            <person name="Nelson D.R."/>
            <person name="Nyvall-Collen P."/>
            <person name="Peters A.F."/>
            <person name="Pommier C."/>
            <person name="Potin P."/>
            <person name="Poulain J."/>
            <person name="Quesneville H."/>
            <person name="Read B."/>
            <person name="Rensing S.A."/>
            <person name="Ritter A."/>
            <person name="Rousvoal S."/>
            <person name="Samanta M."/>
            <person name="Samson G."/>
            <person name="Schroeder D.C."/>
            <person name="Segurens B."/>
            <person name="Strittmatter M."/>
            <person name="Tonon T."/>
            <person name="Tregear J.W."/>
            <person name="Valentin K."/>
            <person name="von Dassow P."/>
            <person name="Yamagishi T."/>
            <person name="Van de Peer Y."/>
            <person name="Wincker P."/>
        </authorList>
    </citation>
    <scope>NUCLEOTIDE SEQUENCE [LARGE SCALE GENOMIC DNA]</scope>
    <source>
        <strain evidence="10">Ec32 / CCAP1310/4</strain>
    </source>
</reference>
<dbReference type="EMBL" id="FN649752">
    <property type="protein sequence ID" value="CBJ32060.1"/>
    <property type="molecule type" value="Genomic_DNA"/>
</dbReference>
<evidence type="ECO:0000313" key="9">
    <source>
        <dbReference type="EMBL" id="CBJ32060.1"/>
    </source>
</evidence>
<evidence type="ECO:0000256" key="5">
    <source>
        <dbReference type="ARBA" id="ARBA00022927"/>
    </source>
</evidence>
<dbReference type="Gene3D" id="6.10.140.260">
    <property type="match status" value="1"/>
</dbReference>
<dbReference type="Gene3D" id="1.10.10.10">
    <property type="entry name" value="Winged helix-like DNA-binding domain superfamily/Winged helix DNA-binding domain"/>
    <property type="match status" value="2"/>
</dbReference>
<dbReference type="PROSITE" id="PS51495">
    <property type="entry name" value="GLUE"/>
    <property type="match status" value="1"/>
</dbReference>
<keyword evidence="4 6" id="KW-0963">Cytoplasm</keyword>
<dbReference type="OrthoDB" id="205057at2759"/>
<feature type="compositionally biased region" description="Basic and acidic residues" evidence="7">
    <location>
        <begin position="202"/>
        <end position="217"/>
    </location>
</feature>
<dbReference type="Proteomes" id="UP000002630">
    <property type="component" value="Linkage Group LG27"/>
</dbReference>
<dbReference type="SUPFAM" id="SSF46785">
    <property type="entry name" value="Winged helix' DNA-binding domain"/>
    <property type="match status" value="1"/>
</dbReference>
<dbReference type="OMA" id="HISTHRI"/>
<dbReference type="GO" id="GO:0031902">
    <property type="term" value="C:late endosome membrane"/>
    <property type="evidence" value="ECO:0007669"/>
    <property type="project" value="UniProtKB-UniRule"/>
</dbReference>
<evidence type="ECO:0000256" key="7">
    <source>
        <dbReference type="SAM" id="MobiDB-lite"/>
    </source>
</evidence>
<dbReference type="InterPro" id="IPR036390">
    <property type="entry name" value="WH_DNA-bd_sf"/>
</dbReference>
<gene>
    <name evidence="9" type="ORF">Esi_0306_0005</name>
</gene>
<protein>
    <recommendedName>
        <fullName evidence="2 6">Vacuolar protein-sorting-associated protein 36</fullName>
    </recommendedName>
    <alternativeName>
        <fullName evidence="6">ESCRT-II complex subunit VPS36</fullName>
    </alternativeName>
</protein>
<dbReference type="GO" id="GO:0000814">
    <property type="term" value="C:ESCRT II complex"/>
    <property type="evidence" value="ECO:0007669"/>
    <property type="project" value="UniProtKB-UniRule"/>
</dbReference>
<dbReference type="GO" id="GO:0043130">
    <property type="term" value="F:ubiquitin binding"/>
    <property type="evidence" value="ECO:0007669"/>
    <property type="project" value="UniProtKB-UniRule"/>
</dbReference>
<dbReference type="STRING" id="2880.D7FWH2"/>
<dbReference type="InterPro" id="IPR021648">
    <property type="entry name" value="GLUE_dom"/>
</dbReference>
<dbReference type="EMBL" id="FN648494">
    <property type="protein sequence ID" value="CBJ32060.1"/>
    <property type="molecule type" value="Genomic_DNA"/>
</dbReference>
<proteinExistence type="inferred from homology"/>
<keyword evidence="5 6" id="KW-0653">Protein transport</keyword>
<evidence type="ECO:0000256" key="4">
    <source>
        <dbReference type="ARBA" id="ARBA00022490"/>
    </source>
</evidence>
<evidence type="ECO:0000256" key="1">
    <source>
        <dbReference type="ARBA" id="ARBA00009697"/>
    </source>
</evidence>
<dbReference type="PANTHER" id="PTHR13128">
    <property type="entry name" value="VACUOLAR PROTEIN-SORTING-ASSOCIATED PROTEIN 36"/>
    <property type="match status" value="1"/>
</dbReference>
<evidence type="ECO:0000256" key="2">
    <source>
        <dbReference type="ARBA" id="ARBA00017953"/>
    </source>
</evidence>
<evidence type="ECO:0000256" key="3">
    <source>
        <dbReference type="ARBA" id="ARBA00022448"/>
    </source>
</evidence>
<comment type="similarity">
    <text evidence="1 6">Belongs to the VPS36 family.</text>
</comment>
<dbReference type="GO" id="GO:0032266">
    <property type="term" value="F:phosphatidylinositol-3-phosphate binding"/>
    <property type="evidence" value="ECO:0007669"/>
    <property type="project" value="UniProtKB-UniRule"/>
</dbReference>
<dbReference type="PANTHER" id="PTHR13128:SF12">
    <property type="entry name" value="VACUOLAR PROTEIN-SORTING-ASSOCIATED PROTEIN 36"/>
    <property type="match status" value="1"/>
</dbReference>
<organism evidence="9 10">
    <name type="scientific">Ectocarpus siliculosus</name>
    <name type="common">Brown alga</name>
    <name type="synonym">Conferva siliculosa</name>
    <dbReference type="NCBI Taxonomy" id="2880"/>
    <lineage>
        <taxon>Eukaryota</taxon>
        <taxon>Sar</taxon>
        <taxon>Stramenopiles</taxon>
        <taxon>Ochrophyta</taxon>
        <taxon>PX clade</taxon>
        <taxon>Phaeophyceae</taxon>
        <taxon>Ectocarpales</taxon>
        <taxon>Ectocarpaceae</taxon>
        <taxon>Ectocarpus</taxon>
    </lineage>
</organism>
<sequence>MQRGSPPKVKPHNYDALVKPFELTTGGLAKLLPDEIEITSKEEAVLYACNDDDVEERLQGGRATLTTHRILWSERSRVTHGGVHVCIHLSAVMLSVKGRDDFFSHMESALARKAWVVETAAEVMGRRAAGEGGGGGSRASAAGVAGILRRQEANRKATAEIATEAFSDLKSLIDKAKEVVAVVERYSAALQDKQTAAASAAGDKDEAGDGGDPTREAEDLSSILQDIGIASPVTKTSAGTRYHQQLARQLADFLSSPPGKRAGARTLLDMFGGMMTLPDVFSVFNRARGTELVSPADLLATARLLGPTKLGMSLRRFASGVLVIQADSHSDQAVSEKLVKAAEAEAAAGGGGWGDGLVATQVARDLRVSATLAVEHLRTAETAGLLCRDESVEGTRFYANPFERFVKSMEEAESTKATTAT</sequence>
<feature type="region of interest" description="Disordered" evidence="7">
    <location>
        <begin position="194"/>
        <end position="217"/>
    </location>
</feature>
<accession>D7FWH2</accession>
<dbReference type="GO" id="GO:0043328">
    <property type="term" value="P:protein transport to vacuole involved in ubiquitin-dependent protein catabolic process via the multivesicular body sorting pathway"/>
    <property type="evidence" value="ECO:0007669"/>
    <property type="project" value="UniProtKB-UniRule"/>
</dbReference>
<comment type="subunit">
    <text evidence="6">Component of the endosomal sorting complex required for transport II (ESCRT-II).</text>
</comment>
<name>D7FWH2_ECTSI</name>
<comment type="subcellular location">
    <subcellularLocation>
        <location evidence="6">Cytoplasm</location>
    </subcellularLocation>
    <subcellularLocation>
        <location evidence="6">Endosome</location>
    </subcellularLocation>
</comment>
<evidence type="ECO:0000256" key="6">
    <source>
        <dbReference type="RuleBase" id="RU367095"/>
    </source>
</evidence>
<dbReference type="InterPro" id="IPR011993">
    <property type="entry name" value="PH-like_dom_sf"/>
</dbReference>
<evidence type="ECO:0000313" key="10">
    <source>
        <dbReference type="Proteomes" id="UP000002630"/>
    </source>
</evidence>
<dbReference type="Gene3D" id="2.30.29.30">
    <property type="entry name" value="Pleckstrin-homology domain (PH domain)/Phosphotyrosine-binding domain (PTB)"/>
    <property type="match status" value="1"/>
</dbReference>
<dbReference type="eggNOG" id="KOG2760">
    <property type="taxonomic scope" value="Eukaryota"/>
</dbReference>
<dbReference type="AlphaFoldDB" id="D7FWH2"/>
<dbReference type="FunFam" id="1.10.10.10:FF:000416">
    <property type="entry name" value="Vacuolar protein-sorting-associated protein 36"/>
    <property type="match status" value="1"/>
</dbReference>
<evidence type="ECO:0000259" key="8">
    <source>
        <dbReference type="PROSITE" id="PS51495"/>
    </source>
</evidence>
<keyword evidence="10" id="KW-1185">Reference proteome</keyword>
<keyword evidence="6" id="KW-0967">Endosome</keyword>
<feature type="domain" description="GLUE N-terminal" evidence="8">
    <location>
        <begin position="21"/>
        <end position="122"/>
    </location>
</feature>
<dbReference type="InterPro" id="IPR040608">
    <property type="entry name" value="Snf8/Vps36"/>
</dbReference>
<dbReference type="InParanoid" id="D7FWH2"/>
<comment type="function">
    <text evidence="6">Component of the ESCRT-II complex (endosomal sorting complex required for transport II), which is required for multivesicular body (MVB) formation and sorting of endosomal cargo proteins into MVBs.</text>
</comment>
<dbReference type="InterPro" id="IPR037855">
    <property type="entry name" value="Vps36"/>
</dbReference>